<dbReference type="Proteomes" id="UP000646426">
    <property type="component" value="Unassembled WGS sequence"/>
</dbReference>
<dbReference type="RefSeq" id="WP_189457746.1">
    <property type="nucleotide sequence ID" value="NZ_BMYD01000005.1"/>
</dbReference>
<sequence length="257" mass="28739">MFGLRASPKPRTIERETVAFALADGRIVEIVRVRDPRAKRLRITVDLRGVRLTVPPRASAKAADAFLASHREWLASALARRGDAPAGLQPHVTATLPLRGVDVPVHWHAARRVHVECSDDAIAFHVTDGANDATVRGALRDFYEAQARADVGRWLPRYLDGLPRAPSRLRLRTMSTLWGSMTRDGALTLDLALVLGAPAAFEYVLVHELCHLIHMDHSRAFWHEVEARCPDWREHRAYFRSDGQALKPKLHALCRAG</sequence>
<proteinExistence type="predicted"/>
<evidence type="ECO:0000259" key="1">
    <source>
        <dbReference type="Pfam" id="PF01863"/>
    </source>
</evidence>
<dbReference type="AlphaFoldDB" id="A0A918T3Q7"/>
<dbReference type="PANTHER" id="PTHR30399:SF1">
    <property type="entry name" value="UTP PYROPHOSPHATASE"/>
    <property type="match status" value="1"/>
</dbReference>
<evidence type="ECO:0000313" key="3">
    <source>
        <dbReference type="Proteomes" id="UP000646426"/>
    </source>
</evidence>
<dbReference type="CDD" id="cd07344">
    <property type="entry name" value="M48_yhfN_like"/>
    <property type="match status" value="1"/>
</dbReference>
<feature type="domain" description="YgjP-like metallopeptidase" evidence="1">
    <location>
        <begin position="39"/>
        <end position="240"/>
    </location>
</feature>
<name>A0A918T3Q7_9GAMM</name>
<keyword evidence="3" id="KW-1185">Reference proteome</keyword>
<dbReference type="Gene3D" id="3.30.2010.10">
    <property type="entry name" value="Metalloproteases ('zincins'), catalytic domain"/>
    <property type="match status" value="1"/>
</dbReference>
<protein>
    <recommendedName>
        <fullName evidence="1">YgjP-like metallopeptidase domain-containing protein</fullName>
    </recommendedName>
</protein>
<comment type="caution">
    <text evidence="2">The sequence shown here is derived from an EMBL/GenBank/DDBJ whole genome shotgun (WGS) entry which is preliminary data.</text>
</comment>
<reference evidence="2" key="1">
    <citation type="journal article" date="2014" name="Int. J. Syst. Evol. Microbiol.">
        <title>Complete genome sequence of Corynebacterium casei LMG S-19264T (=DSM 44701T), isolated from a smear-ripened cheese.</title>
        <authorList>
            <consortium name="US DOE Joint Genome Institute (JGI-PGF)"/>
            <person name="Walter F."/>
            <person name="Albersmeier A."/>
            <person name="Kalinowski J."/>
            <person name="Ruckert C."/>
        </authorList>
    </citation>
    <scope>NUCLEOTIDE SEQUENCE</scope>
    <source>
        <strain evidence="2">KCTC 23077</strain>
    </source>
</reference>
<accession>A0A918T3Q7</accession>
<dbReference type="InterPro" id="IPR002725">
    <property type="entry name" value="YgjP-like_metallopeptidase"/>
</dbReference>
<dbReference type="InterPro" id="IPR053136">
    <property type="entry name" value="UTP_pyrophosphatase-like"/>
</dbReference>
<dbReference type="Pfam" id="PF01863">
    <property type="entry name" value="YgjP-like"/>
    <property type="match status" value="1"/>
</dbReference>
<evidence type="ECO:0000313" key="2">
    <source>
        <dbReference type="EMBL" id="GHA87781.1"/>
    </source>
</evidence>
<dbReference type="PANTHER" id="PTHR30399">
    <property type="entry name" value="UNCHARACTERIZED PROTEIN YGJP"/>
    <property type="match status" value="1"/>
</dbReference>
<gene>
    <name evidence="2" type="ORF">GCM10007067_27270</name>
</gene>
<reference evidence="2" key="2">
    <citation type="submission" date="2020-09" db="EMBL/GenBank/DDBJ databases">
        <authorList>
            <person name="Sun Q."/>
            <person name="Kim S."/>
        </authorList>
    </citation>
    <scope>NUCLEOTIDE SEQUENCE</scope>
    <source>
        <strain evidence="2">KCTC 23077</strain>
    </source>
</reference>
<dbReference type="EMBL" id="BMYD01000005">
    <property type="protein sequence ID" value="GHA87781.1"/>
    <property type="molecule type" value="Genomic_DNA"/>
</dbReference>
<organism evidence="2 3">
    <name type="scientific">Cognatilysobacter bugurensis</name>
    <dbReference type="NCBI Taxonomy" id="543356"/>
    <lineage>
        <taxon>Bacteria</taxon>
        <taxon>Pseudomonadati</taxon>
        <taxon>Pseudomonadota</taxon>
        <taxon>Gammaproteobacteria</taxon>
        <taxon>Lysobacterales</taxon>
        <taxon>Lysobacteraceae</taxon>
        <taxon>Cognatilysobacter</taxon>
    </lineage>
</organism>